<evidence type="ECO:0000313" key="2">
    <source>
        <dbReference type="Proteomes" id="UP000004169"/>
    </source>
</evidence>
<accession>H8FTV8</accession>
<gene>
    <name evidence="1" type="ORF">PHAMO_290103</name>
</gene>
<evidence type="ECO:0000313" key="1">
    <source>
        <dbReference type="EMBL" id="CCG41815.1"/>
    </source>
</evidence>
<dbReference type="STRING" id="1150626.PHAMO_290103"/>
<sequence length="218" mass="23957">MIRPRSRSAETHAALGRSIRELWDEFEEACQRAQSPQARAWRDRYWSPHAPAQGLGGGVTRITPARDGTYQPDPDGQLPAIIIPVWRFQAPGRPDDLIDLLAWVPTMGALLTRRGIADVLGLEALARCTPLMGITDPLVIFSDPGAWAAAHSWDNRGDHGIVVIRWDRVRSMLGHLVGTTEFVVPDLATGRRLRKALTRPDPAQPKILVTTSANEAAA</sequence>
<dbReference type="EMBL" id="CAHP01000022">
    <property type="protein sequence ID" value="CCG41815.1"/>
    <property type="molecule type" value="Genomic_DNA"/>
</dbReference>
<organism evidence="1 2">
    <name type="scientific">Magnetospirillum molischianum DSM 120</name>
    <dbReference type="NCBI Taxonomy" id="1150626"/>
    <lineage>
        <taxon>Bacteria</taxon>
        <taxon>Pseudomonadati</taxon>
        <taxon>Pseudomonadota</taxon>
        <taxon>Alphaproteobacteria</taxon>
        <taxon>Rhodospirillales</taxon>
        <taxon>Rhodospirillaceae</taxon>
        <taxon>Magnetospirillum</taxon>
    </lineage>
</organism>
<dbReference type="AlphaFoldDB" id="H8FTV8"/>
<comment type="caution">
    <text evidence="1">The sequence shown here is derived from an EMBL/GenBank/DDBJ whole genome shotgun (WGS) entry which is preliminary data.</text>
</comment>
<dbReference type="Proteomes" id="UP000004169">
    <property type="component" value="Unassembled WGS sequence"/>
</dbReference>
<proteinExistence type="predicted"/>
<dbReference type="RefSeq" id="WP_002729229.1">
    <property type="nucleotide sequence ID" value="NZ_CAHP01000022.1"/>
</dbReference>
<name>H8FTV8_MAGML</name>
<keyword evidence="2" id="KW-1185">Reference proteome</keyword>
<protein>
    <submittedName>
        <fullName evidence="1">Uncharacterized protein</fullName>
    </submittedName>
</protein>
<reference evidence="1 2" key="1">
    <citation type="journal article" date="2012" name="J. Bacteriol.">
        <title>Draft Genome Sequence of the Purple Photosynthetic Bacterium Phaeospirillum molischianum DSM120, a Particularly Versatile Bacterium.</title>
        <authorList>
            <person name="Duquesne K."/>
            <person name="Prima V."/>
            <person name="Ji B."/>
            <person name="Rouy Z."/>
            <person name="Medigue C."/>
            <person name="Talla E."/>
            <person name="Sturgis J.N."/>
        </authorList>
    </citation>
    <scope>NUCLEOTIDE SEQUENCE [LARGE SCALE GENOMIC DNA]</scope>
    <source>
        <strain evidence="2">DSM120</strain>
    </source>
</reference>